<dbReference type="EMBL" id="BORJ01000004">
    <property type="protein sequence ID" value="GIN96035.1"/>
    <property type="molecule type" value="Genomic_DNA"/>
</dbReference>
<evidence type="ECO:0000313" key="3">
    <source>
        <dbReference type="EMBL" id="GIN96035.1"/>
    </source>
</evidence>
<dbReference type="Proteomes" id="UP000680670">
    <property type="component" value="Unassembled WGS sequence"/>
</dbReference>
<dbReference type="PANTHER" id="PTHR11091:SF0">
    <property type="entry name" value="MALATE DEHYDROGENASE"/>
    <property type="match status" value="1"/>
</dbReference>
<dbReference type="InterPro" id="IPR003767">
    <property type="entry name" value="Malate/L-lactate_DH-like"/>
</dbReference>
<comment type="similarity">
    <text evidence="1">Belongs to the LDH2/MDH2 oxidoreductase family.</text>
</comment>
<evidence type="ECO:0000256" key="1">
    <source>
        <dbReference type="ARBA" id="ARBA00006056"/>
    </source>
</evidence>
<gene>
    <name evidence="3" type="ORF">J6TS1_19050</name>
</gene>
<evidence type="ECO:0000256" key="2">
    <source>
        <dbReference type="ARBA" id="ARBA00023002"/>
    </source>
</evidence>
<reference evidence="3 4" key="1">
    <citation type="submission" date="2021-03" db="EMBL/GenBank/DDBJ databases">
        <title>Antimicrobial resistance genes in bacteria isolated from Japanese honey, and their potential for conferring macrolide and lincosamide resistance in the American foulbrood pathogen Paenibacillus larvae.</title>
        <authorList>
            <person name="Okamoto M."/>
            <person name="Kumagai M."/>
            <person name="Kanamori H."/>
            <person name="Takamatsu D."/>
        </authorList>
    </citation>
    <scope>NUCLEOTIDE SEQUENCE [LARGE SCALE GENOMIC DNA]</scope>
    <source>
        <strain evidence="3 4">J6TS1</strain>
    </source>
</reference>
<keyword evidence="4" id="KW-1185">Reference proteome</keyword>
<evidence type="ECO:0000313" key="4">
    <source>
        <dbReference type="Proteomes" id="UP000680670"/>
    </source>
</evidence>
<dbReference type="SUPFAM" id="SSF89733">
    <property type="entry name" value="L-sulfolactate dehydrogenase-like"/>
    <property type="match status" value="1"/>
</dbReference>
<dbReference type="InterPro" id="IPR043143">
    <property type="entry name" value="Mal/L-sulf/L-lact_DH-like_NADP"/>
</dbReference>
<accession>A0ABQ4KVQ9</accession>
<organism evidence="3 4">
    <name type="scientific">Siminovitchia terrae</name>
    <name type="common">Bacillus terrae</name>
    <dbReference type="NCBI Taxonomy" id="1914933"/>
    <lineage>
        <taxon>Bacteria</taxon>
        <taxon>Bacillati</taxon>
        <taxon>Bacillota</taxon>
        <taxon>Bacilli</taxon>
        <taxon>Bacillales</taxon>
        <taxon>Bacillaceae</taxon>
        <taxon>Siminovitchia</taxon>
    </lineage>
</organism>
<dbReference type="Pfam" id="PF02615">
    <property type="entry name" value="Ldh_2"/>
    <property type="match status" value="1"/>
</dbReference>
<protein>
    <submittedName>
        <fullName evidence="3">Uncharacterized protein</fullName>
    </submittedName>
</protein>
<sequence length="127" mass="13562">MIPEGWAIDGKGQKTIDSREAIKGALLAFGGVRGANIALMVEILAAGTTGANWSLDAPSFEEGSYSPGVGLFIISLNPELLDQSFLDRMASQIERLSSKGIYVPGSKWSEDEIDLPPSLVATLEEYC</sequence>
<name>A0ABQ4KVQ9_SIMTE</name>
<comment type="caution">
    <text evidence="3">The sequence shown here is derived from an EMBL/GenBank/DDBJ whole genome shotgun (WGS) entry which is preliminary data.</text>
</comment>
<dbReference type="Gene3D" id="3.30.1370.60">
    <property type="entry name" value="Hypothetical oxidoreductase yiak, domain 2"/>
    <property type="match status" value="1"/>
</dbReference>
<proteinExistence type="inferred from homology"/>
<dbReference type="InterPro" id="IPR036111">
    <property type="entry name" value="Mal/L-sulfo/L-lacto_DH-like_sf"/>
</dbReference>
<keyword evidence="2" id="KW-0560">Oxidoreductase</keyword>
<dbReference type="PANTHER" id="PTHR11091">
    <property type="entry name" value="OXIDOREDUCTASE-RELATED"/>
    <property type="match status" value="1"/>
</dbReference>